<dbReference type="GO" id="GO:0005634">
    <property type="term" value="C:nucleus"/>
    <property type="evidence" value="ECO:0000318"/>
    <property type="project" value="GO_Central"/>
</dbReference>
<accession>A0A0R0K7X7</accession>
<keyword evidence="5" id="KW-0460">Magnesium</keyword>
<comment type="cofactor">
    <cofactor evidence="1">
        <name>Mg(2+)</name>
        <dbReference type="ChEBI" id="CHEBI:18420"/>
    </cofactor>
</comment>
<dbReference type="GO" id="GO:0003676">
    <property type="term" value="F:nucleic acid binding"/>
    <property type="evidence" value="ECO:0007669"/>
    <property type="project" value="InterPro"/>
</dbReference>
<dbReference type="GO" id="GO:0008311">
    <property type="term" value="F:double-stranded DNA 3'-5' DNA exonuclease activity"/>
    <property type="evidence" value="ECO:0000318"/>
    <property type="project" value="GO_Central"/>
</dbReference>
<dbReference type="GO" id="GO:0003906">
    <property type="term" value="F:DNA-(apurinic or apyrimidinic site) endonuclease activity"/>
    <property type="evidence" value="ECO:0000318"/>
    <property type="project" value="GO_Central"/>
</dbReference>
<proteinExistence type="inferred from homology"/>
<feature type="domain" description="Endonuclease/exonuclease/phosphatase" evidence="7">
    <location>
        <begin position="534"/>
        <end position="727"/>
    </location>
</feature>
<keyword evidence="10" id="KW-1185">Reference proteome</keyword>
<evidence type="ECO:0000259" key="7">
    <source>
        <dbReference type="Pfam" id="PF03372"/>
    </source>
</evidence>
<name>A0A0R0K7X7_SOYBN</name>
<feature type="region of interest" description="Disordered" evidence="6">
    <location>
        <begin position="330"/>
        <end position="352"/>
    </location>
</feature>
<dbReference type="Proteomes" id="UP000008827">
    <property type="component" value="Chromosome 4"/>
</dbReference>
<dbReference type="SMR" id="A0A0R0K7X7"/>
<dbReference type="Gramene" id="KRH62774">
    <property type="protein sequence ID" value="KRH62774"/>
    <property type="gene ID" value="GLYMA_04G131000"/>
</dbReference>
<dbReference type="CDD" id="cd00590">
    <property type="entry name" value="RRM_SF"/>
    <property type="match status" value="1"/>
</dbReference>
<evidence type="ECO:0000256" key="6">
    <source>
        <dbReference type="SAM" id="MobiDB-lite"/>
    </source>
</evidence>
<dbReference type="EMBL" id="CM000837">
    <property type="protein sequence ID" value="KRH62774.1"/>
    <property type="molecule type" value="Genomic_DNA"/>
</dbReference>
<keyword evidence="3" id="KW-0479">Metal-binding</keyword>
<dbReference type="GO" id="GO:0006284">
    <property type="term" value="P:base-excision repair"/>
    <property type="evidence" value="ECO:0000318"/>
    <property type="project" value="GO_Central"/>
</dbReference>
<evidence type="ECO:0000313" key="10">
    <source>
        <dbReference type="Proteomes" id="UP000008827"/>
    </source>
</evidence>
<dbReference type="SUPFAM" id="SSF54928">
    <property type="entry name" value="RNA-binding domain, RBD"/>
    <property type="match status" value="1"/>
</dbReference>
<dbReference type="InterPro" id="IPR005135">
    <property type="entry name" value="Endo/exonuclease/phosphatase"/>
</dbReference>
<keyword evidence="4" id="KW-0378">Hydrolase</keyword>
<dbReference type="InterPro" id="IPR035979">
    <property type="entry name" value="RBD_domain_sf"/>
</dbReference>
<evidence type="ECO:0000313" key="8">
    <source>
        <dbReference type="EMBL" id="KRH62774.1"/>
    </source>
</evidence>
<comment type="similarity">
    <text evidence="2">Belongs to the DNA repair enzymes AP/ExoA family.</text>
</comment>
<feature type="region of interest" description="Disordered" evidence="6">
    <location>
        <begin position="67"/>
        <end position="95"/>
    </location>
</feature>
<dbReference type="GO" id="GO:0008081">
    <property type="term" value="F:phosphoric diester hydrolase activity"/>
    <property type="evidence" value="ECO:0000318"/>
    <property type="project" value="GO_Central"/>
</dbReference>
<feature type="region of interest" description="Disordered" evidence="6">
    <location>
        <begin position="484"/>
        <end position="525"/>
    </location>
</feature>
<evidence type="ECO:0000313" key="9">
    <source>
        <dbReference type="EnsemblPlants" id="KRH62774"/>
    </source>
</evidence>
<protein>
    <recommendedName>
        <fullName evidence="7">Endonuclease/exonuclease/phosphatase domain-containing protein</fullName>
    </recommendedName>
</protein>
<reference evidence="8 9" key="1">
    <citation type="journal article" date="2010" name="Nature">
        <title>Genome sequence of the palaeopolyploid soybean.</title>
        <authorList>
            <person name="Schmutz J."/>
            <person name="Cannon S.B."/>
            <person name="Schlueter J."/>
            <person name="Ma J."/>
            <person name="Mitros T."/>
            <person name="Nelson W."/>
            <person name="Hyten D.L."/>
            <person name="Song Q."/>
            <person name="Thelen J.J."/>
            <person name="Cheng J."/>
            <person name="Xu D."/>
            <person name="Hellsten U."/>
            <person name="May G.D."/>
            <person name="Yu Y."/>
            <person name="Sakurai T."/>
            <person name="Umezawa T."/>
            <person name="Bhattacharyya M.K."/>
            <person name="Sandhu D."/>
            <person name="Valliyodan B."/>
            <person name="Lindquist E."/>
            <person name="Peto M."/>
            <person name="Grant D."/>
            <person name="Shu S."/>
            <person name="Goodstein D."/>
            <person name="Barry K."/>
            <person name="Futrell-Griggs M."/>
            <person name="Abernathy B."/>
            <person name="Du J."/>
            <person name="Tian Z."/>
            <person name="Zhu L."/>
            <person name="Gill N."/>
            <person name="Joshi T."/>
            <person name="Libault M."/>
            <person name="Sethuraman A."/>
            <person name="Zhang X.-C."/>
            <person name="Shinozaki K."/>
            <person name="Nguyen H.T."/>
            <person name="Wing R.A."/>
            <person name="Cregan P."/>
            <person name="Specht J."/>
            <person name="Grimwood J."/>
            <person name="Rokhsar D."/>
            <person name="Stacey G."/>
            <person name="Shoemaker R.C."/>
            <person name="Jackson S.A."/>
        </authorList>
    </citation>
    <scope>NUCLEOTIDE SEQUENCE</scope>
    <source>
        <strain evidence="9">cv. Williams 82</strain>
        <tissue evidence="8">Callus</tissue>
    </source>
</reference>
<evidence type="ECO:0000256" key="2">
    <source>
        <dbReference type="ARBA" id="ARBA00007092"/>
    </source>
</evidence>
<sequence length="773" mass="87085">MGLFKKWGGVREVYIAKRLNKEGRRYGFVRFKGVSDVKGLEVRLDNIFINDCKLFVNLPRFERPALKKDLQQKSSNGRKSLDGPNKHCGATTGPMRRSYADVTTNGAYTGGAKREEATITTILINSEEDRGYWCKDAWVGKLKKVMEVGTLEDRIAWELGYNTRMKFLGDDMVLLPGMPDHKAQHIIRSEMESGSSLFYSLEKWTPDCRPNNRVIWLQVWGFPIQVWELDHLRKAVANIGDVIELDDDTEDKYRLDRARLLVRTPLPPAIRTEVRVRVGDLEYRVWIVEEMGPEVGLTRKANSLSEGWSEEILSDDVGDVDDAIDDGDTSSSFSQEMYHQKRSSADTQEVEGGTAGCRYTIRPLGKTQVDVTYHAMSNLDDEGVQDPCCGKLDLGDSHTGPEKEAANTKEEILQARGQNNHLSGTNQSYIGGEEVHVMQLHSPLTLGQTHQGAGLSYNKGPNMIYEGCSKQDIYPVVLSGVHLDQSKKTGGPSNTIGPTSKAEGCNQQNSLPVPQPSKETPDKGLGRGIKWASIRSLVGKHKIDLLCLQETKRDFLDKAVCQALWGHSDFDWGWFPAVNTAGGLLCVWNNTNFQVEVKISERGFIMLEGVWLAEMQRVVVANIYAPCEIESKRQLWQMLLSRKNQSQVQPWCLVGDFNCIRHPAERMGSSHYNSDVNLIAEFNDWLAQMEVDDIPCVGKPFTWVRPNGSCKSKLDRVLVSDDWVSKWPDNHCPILMNSKHTDWGPKPFRVFDASLSNKDYTKVKKECLERAAH</sequence>
<dbReference type="AlphaFoldDB" id="A0A0R0K7X7"/>
<evidence type="ECO:0000256" key="1">
    <source>
        <dbReference type="ARBA" id="ARBA00001946"/>
    </source>
</evidence>
<reference evidence="9" key="2">
    <citation type="submission" date="2018-02" db="UniProtKB">
        <authorList>
            <consortium name="EnsemblPlants"/>
        </authorList>
    </citation>
    <scope>IDENTIFICATION</scope>
    <source>
        <strain evidence="9">Williams 82</strain>
    </source>
</reference>
<dbReference type="Pfam" id="PF03372">
    <property type="entry name" value="Exo_endo_phos"/>
    <property type="match status" value="1"/>
</dbReference>
<dbReference type="EnsemblPlants" id="KRH62774">
    <property type="protein sequence ID" value="KRH62774"/>
    <property type="gene ID" value="GLYMA_04G131000"/>
</dbReference>
<dbReference type="OMA" id="MANGVWI"/>
<dbReference type="PANTHER" id="PTHR22748:SF11">
    <property type="entry name" value="OS07G0184032 PROTEIN"/>
    <property type="match status" value="1"/>
</dbReference>
<dbReference type="PANTHER" id="PTHR22748">
    <property type="entry name" value="AP ENDONUCLEASE"/>
    <property type="match status" value="1"/>
</dbReference>
<gene>
    <name evidence="8" type="ORF">GLYMA_04G131000</name>
</gene>
<evidence type="ECO:0000256" key="4">
    <source>
        <dbReference type="ARBA" id="ARBA00022801"/>
    </source>
</evidence>
<reference evidence="8" key="3">
    <citation type="submission" date="2018-07" db="EMBL/GenBank/DDBJ databases">
        <title>WGS assembly of Glycine max.</title>
        <authorList>
            <person name="Schmutz J."/>
            <person name="Cannon S."/>
            <person name="Schlueter J."/>
            <person name="Ma J."/>
            <person name="Mitros T."/>
            <person name="Nelson W."/>
            <person name="Hyten D."/>
            <person name="Song Q."/>
            <person name="Thelen J."/>
            <person name="Cheng J."/>
            <person name="Xu D."/>
            <person name="Hellsten U."/>
            <person name="May G."/>
            <person name="Yu Y."/>
            <person name="Sakurai T."/>
            <person name="Umezawa T."/>
            <person name="Bhattacharyya M."/>
            <person name="Sandhu D."/>
            <person name="Valliyodan B."/>
            <person name="Lindquist E."/>
            <person name="Peto M."/>
            <person name="Grant D."/>
            <person name="Shu S."/>
            <person name="Goodstein D."/>
            <person name="Barry K."/>
            <person name="Futrell-Griggs M."/>
            <person name="Abernathy B."/>
            <person name="Du J."/>
            <person name="Tian Z."/>
            <person name="Zhu L."/>
            <person name="Gill N."/>
            <person name="Joshi T."/>
            <person name="Libault M."/>
            <person name="Sethuraman A."/>
            <person name="Zhang X."/>
            <person name="Shinozaki K."/>
            <person name="Nguyen H."/>
            <person name="Wing R."/>
            <person name="Cregan P."/>
            <person name="Specht J."/>
            <person name="Grimwood J."/>
            <person name="Rokhsar D."/>
            <person name="Stacey G."/>
            <person name="Shoemaker R."/>
            <person name="Jackson S."/>
        </authorList>
    </citation>
    <scope>NUCLEOTIDE SEQUENCE</scope>
    <source>
        <tissue evidence="8">Callus</tissue>
    </source>
</reference>
<dbReference type="InterPro" id="IPR004808">
    <property type="entry name" value="AP_endonuc_1"/>
</dbReference>
<organism evidence="8">
    <name type="scientific">Glycine max</name>
    <name type="common">Soybean</name>
    <name type="synonym">Glycine hispida</name>
    <dbReference type="NCBI Taxonomy" id="3847"/>
    <lineage>
        <taxon>Eukaryota</taxon>
        <taxon>Viridiplantae</taxon>
        <taxon>Streptophyta</taxon>
        <taxon>Embryophyta</taxon>
        <taxon>Tracheophyta</taxon>
        <taxon>Spermatophyta</taxon>
        <taxon>Magnoliopsida</taxon>
        <taxon>eudicotyledons</taxon>
        <taxon>Gunneridae</taxon>
        <taxon>Pentapetalae</taxon>
        <taxon>rosids</taxon>
        <taxon>fabids</taxon>
        <taxon>Fabales</taxon>
        <taxon>Fabaceae</taxon>
        <taxon>Papilionoideae</taxon>
        <taxon>50 kb inversion clade</taxon>
        <taxon>NPAAA clade</taxon>
        <taxon>indigoferoid/millettioid clade</taxon>
        <taxon>Phaseoleae</taxon>
        <taxon>Glycine</taxon>
        <taxon>Glycine subgen. Soja</taxon>
    </lineage>
</organism>
<evidence type="ECO:0000256" key="3">
    <source>
        <dbReference type="ARBA" id="ARBA00022723"/>
    </source>
</evidence>
<dbReference type="SUPFAM" id="SSF56219">
    <property type="entry name" value="DNase I-like"/>
    <property type="match status" value="1"/>
</dbReference>
<dbReference type="GO" id="GO:0046872">
    <property type="term" value="F:metal ion binding"/>
    <property type="evidence" value="ECO:0007669"/>
    <property type="project" value="UniProtKB-KW"/>
</dbReference>
<dbReference type="InterPro" id="IPR036691">
    <property type="entry name" value="Endo/exonu/phosph_ase_sf"/>
</dbReference>
<dbReference type="InParanoid" id="A0A0R0K7X7"/>
<dbReference type="Gene3D" id="3.60.10.10">
    <property type="entry name" value="Endonuclease/exonuclease/phosphatase"/>
    <property type="match status" value="1"/>
</dbReference>
<evidence type="ECO:0000256" key="5">
    <source>
        <dbReference type="ARBA" id="ARBA00022842"/>
    </source>
</evidence>